<accession>A0A6A5HEX4</accession>
<evidence type="ECO:0000256" key="5">
    <source>
        <dbReference type="ARBA" id="ARBA00022840"/>
    </source>
</evidence>
<reference evidence="10 11" key="1">
    <citation type="submission" date="2019-12" db="EMBL/GenBank/DDBJ databases">
        <title>Chromosome-level assembly of the Caenorhabditis remanei genome.</title>
        <authorList>
            <person name="Teterina A.A."/>
            <person name="Willis J.H."/>
            <person name="Phillips P.C."/>
        </authorList>
    </citation>
    <scope>NUCLEOTIDE SEQUENCE [LARGE SCALE GENOMIC DNA]</scope>
    <source>
        <strain evidence="10 11">PX506</strain>
        <tissue evidence="10">Whole organism</tissue>
    </source>
</reference>
<dbReference type="PANTHER" id="PTHR45646">
    <property type="entry name" value="SERINE/THREONINE-PROTEIN KINASE DOA-RELATED"/>
    <property type="match status" value="1"/>
</dbReference>
<evidence type="ECO:0000256" key="4">
    <source>
        <dbReference type="ARBA" id="ARBA00022777"/>
    </source>
</evidence>
<gene>
    <name evidence="10" type="ORF">GCK72_005642</name>
</gene>
<dbReference type="GO" id="GO:0005634">
    <property type="term" value="C:nucleus"/>
    <property type="evidence" value="ECO:0007669"/>
    <property type="project" value="TreeGrafter"/>
</dbReference>
<evidence type="ECO:0000313" key="10">
    <source>
        <dbReference type="EMBL" id="KAF1765689.1"/>
    </source>
</evidence>
<feature type="domain" description="Protein kinase" evidence="9">
    <location>
        <begin position="44"/>
        <end position="378"/>
    </location>
</feature>
<dbReference type="InterPro" id="IPR017441">
    <property type="entry name" value="Protein_kinase_ATP_BS"/>
</dbReference>
<sequence length="381" mass="44091">MNRALSFDSYNREKLKNEKQQTKKYAISALYPPHILVTTQDRTFEAIKQLGSGNFADVLLVKENGKELAIKLFRNERSEEECYKLWKEESDMMRAIGYFKHPNLLAFHSVGQLESETARYRKNFIMMDYAGLSLFDIMEATKARNTHLEQFAFRISTIRDAGSQIASGMKALDDKKILHLDLKPENVFLKNPKFVVNYVVEEGICYVEISDTSVVVGDFGCSRVSLVNETNELAQTQNYRAPEVFIGLPLTKTVDVWSFGCIIYEMYTFELLFYGNNNLSDSEAVQFDMMQRTVRQEPTPRMMREASERSTELSVRDYNSVYMIEEITSKPELVMPLYKNKRPGDIAACDLFGTLEKILTFDPYRRPSFAEILEFPFFKLK</sequence>
<dbReference type="GO" id="GO:0004674">
    <property type="term" value="F:protein serine/threonine kinase activity"/>
    <property type="evidence" value="ECO:0007669"/>
    <property type="project" value="UniProtKB-KW"/>
</dbReference>
<keyword evidence="1 8" id="KW-0723">Serine/threonine-protein kinase</keyword>
<dbReference type="GO" id="GO:0005524">
    <property type="term" value="F:ATP binding"/>
    <property type="evidence" value="ECO:0007669"/>
    <property type="project" value="UniProtKB-UniRule"/>
</dbReference>
<dbReference type="AlphaFoldDB" id="A0A6A5HEX4"/>
<keyword evidence="2" id="KW-0808">Transferase</keyword>
<dbReference type="PROSITE" id="PS00108">
    <property type="entry name" value="PROTEIN_KINASE_ST"/>
    <property type="match status" value="1"/>
</dbReference>
<dbReference type="InterPro" id="IPR000719">
    <property type="entry name" value="Prot_kinase_dom"/>
</dbReference>
<dbReference type="GeneID" id="9821674"/>
<evidence type="ECO:0000256" key="7">
    <source>
        <dbReference type="PROSITE-ProRule" id="PRU10141"/>
    </source>
</evidence>
<keyword evidence="5 7" id="KW-0067">ATP-binding</keyword>
<dbReference type="Gene3D" id="1.10.510.10">
    <property type="entry name" value="Transferase(Phosphotransferase) domain 1"/>
    <property type="match status" value="1"/>
</dbReference>
<dbReference type="SMART" id="SM00220">
    <property type="entry name" value="S_TKc"/>
    <property type="match status" value="1"/>
</dbReference>
<evidence type="ECO:0000256" key="1">
    <source>
        <dbReference type="ARBA" id="ARBA00022527"/>
    </source>
</evidence>
<protein>
    <recommendedName>
        <fullName evidence="9">Protein kinase domain-containing protein</fullName>
    </recommendedName>
</protein>
<evidence type="ECO:0000259" key="9">
    <source>
        <dbReference type="PROSITE" id="PS50011"/>
    </source>
</evidence>
<name>A0A6A5HEX4_CAERE</name>
<dbReference type="Proteomes" id="UP000483820">
    <property type="component" value="Chromosome II"/>
</dbReference>
<feature type="binding site" evidence="7">
    <location>
        <position position="71"/>
    </location>
    <ligand>
        <name>ATP</name>
        <dbReference type="ChEBI" id="CHEBI:30616"/>
    </ligand>
</feature>
<dbReference type="InterPro" id="IPR051175">
    <property type="entry name" value="CLK_kinases"/>
</dbReference>
<dbReference type="RefSeq" id="XP_003117147.2">
    <property type="nucleotide sequence ID" value="XM_003117099.2"/>
</dbReference>
<evidence type="ECO:0000256" key="2">
    <source>
        <dbReference type="ARBA" id="ARBA00022679"/>
    </source>
</evidence>
<dbReference type="PANTHER" id="PTHR45646:SF8">
    <property type="entry name" value="PROTEIN KINASE DOMAIN-CONTAINING PROTEIN"/>
    <property type="match status" value="1"/>
</dbReference>
<dbReference type="PROSITE" id="PS00107">
    <property type="entry name" value="PROTEIN_KINASE_ATP"/>
    <property type="match status" value="1"/>
</dbReference>
<evidence type="ECO:0000256" key="6">
    <source>
        <dbReference type="ARBA" id="ARBA00037966"/>
    </source>
</evidence>
<dbReference type="InterPro" id="IPR008271">
    <property type="entry name" value="Ser/Thr_kinase_AS"/>
</dbReference>
<dbReference type="GO" id="GO:0043484">
    <property type="term" value="P:regulation of RNA splicing"/>
    <property type="evidence" value="ECO:0007669"/>
    <property type="project" value="TreeGrafter"/>
</dbReference>
<comment type="similarity">
    <text evidence="6">Belongs to the protein kinase superfamily. CMGC Ser/Thr protein kinase family. Lammer subfamily.</text>
</comment>
<dbReference type="SUPFAM" id="SSF56112">
    <property type="entry name" value="Protein kinase-like (PK-like)"/>
    <property type="match status" value="1"/>
</dbReference>
<organism evidence="10 11">
    <name type="scientific">Caenorhabditis remanei</name>
    <name type="common">Caenorhabditis vulgaris</name>
    <dbReference type="NCBI Taxonomy" id="31234"/>
    <lineage>
        <taxon>Eukaryota</taxon>
        <taxon>Metazoa</taxon>
        <taxon>Ecdysozoa</taxon>
        <taxon>Nematoda</taxon>
        <taxon>Chromadorea</taxon>
        <taxon>Rhabditida</taxon>
        <taxon>Rhabditina</taxon>
        <taxon>Rhabditomorpha</taxon>
        <taxon>Rhabditoidea</taxon>
        <taxon>Rhabditidae</taxon>
        <taxon>Peloderinae</taxon>
        <taxon>Caenorhabditis</taxon>
    </lineage>
</organism>
<evidence type="ECO:0000313" key="11">
    <source>
        <dbReference type="Proteomes" id="UP000483820"/>
    </source>
</evidence>
<evidence type="ECO:0000256" key="8">
    <source>
        <dbReference type="RuleBase" id="RU000304"/>
    </source>
</evidence>
<evidence type="ECO:0000256" key="3">
    <source>
        <dbReference type="ARBA" id="ARBA00022741"/>
    </source>
</evidence>
<dbReference type="EMBL" id="WUAV01000002">
    <property type="protein sequence ID" value="KAF1765689.1"/>
    <property type="molecule type" value="Genomic_DNA"/>
</dbReference>
<dbReference type="Gene3D" id="3.30.200.20">
    <property type="entry name" value="Phosphorylase Kinase, domain 1"/>
    <property type="match status" value="1"/>
</dbReference>
<dbReference type="KEGG" id="crq:GCK72_005642"/>
<keyword evidence="3 7" id="KW-0547">Nucleotide-binding</keyword>
<comment type="caution">
    <text evidence="10">The sequence shown here is derived from an EMBL/GenBank/DDBJ whole genome shotgun (WGS) entry which is preliminary data.</text>
</comment>
<dbReference type="InterPro" id="IPR011009">
    <property type="entry name" value="Kinase-like_dom_sf"/>
</dbReference>
<dbReference type="CTD" id="9821674"/>
<proteinExistence type="inferred from homology"/>
<keyword evidence="4" id="KW-0418">Kinase</keyword>
<dbReference type="Pfam" id="PF00069">
    <property type="entry name" value="Pkinase"/>
    <property type="match status" value="1"/>
</dbReference>
<dbReference type="PROSITE" id="PS50011">
    <property type="entry name" value="PROTEIN_KINASE_DOM"/>
    <property type="match status" value="1"/>
</dbReference>